<sequence length="91" mass="9832">MVAVLVSGDGFGSAVENSEDPIGLGLGLVFSGGKEGLGGGGVVVLWCRRFLIRKVILFFFIKRVKEIDGSVSVFFYIWKCCDSRVIDVGNQ</sequence>
<gene>
    <name evidence="1" type="ORF">LIER_35585</name>
</gene>
<dbReference type="EMBL" id="BAABME010015699">
    <property type="protein sequence ID" value="GAA0142535.1"/>
    <property type="molecule type" value="Genomic_DNA"/>
</dbReference>
<protein>
    <submittedName>
        <fullName evidence="1">Uncharacterized protein</fullName>
    </submittedName>
</protein>
<evidence type="ECO:0000313" key="1">
    <source>
        <dbReference type="EMBL" id="GAA0142535.1"/>
    </source>
</evidence>
<comment type="caution">
    <text evidence="1">The sequence shown here is derived from an EMBL/GenBank/DDBJ whole genome shotgun (WGS) entry which is preliminary data.</text>
</comment>
<proteinExistence type="predicted"/>
<name>A0AAV3NWY4_LITER</name>
<accession>A0AAV3NWY4</accession>
<keyword evidence="2" id="KW-1185">Reference proteome</keyword>
<reference evidence="1 2" key="1">
    <citation type="submission" date="2024-01" db="EMBL/GenBank/DDBJ databases">
        <title>The complete chloroplast genome sequence of Lithospermum erythrorhizon: insights into the phylogenetic relationship among Boraginaceae species and the maternal lineages of purple gromwells.</title>
        <authorList>
            <person name="Okada T."/>
            <person name="Watanabe K."/>
        </authorList>
    </citation>
    <scope>NUCLEOTIDE SEQUENCE [LARGE SCALE GENOMIC DNA]</scope>
</reference>
<dbReference type="Proteomes" id="UP001454036">
    <property type="component" value="Unassembled WGS sequence"/>
</dbReference>
<dbReference type="AlphaFoldDB" id="A0AAV3NWY4"/>
<organism evidence="1 2">
    <name type="scientific">Lithospermum erythrorhizon</name>
    <name type="common">Purple gromwell</name>
    <name type="synonym">Lithospermum officinale var. erythrorhizon</name>
    <dbReference type="NCBI Taxonomy" id="34254"/>
    <lineage>
        <taxon>Eukaryota</taxon>
        <taxon>Viridiplantae</taxon>
        <taxon>Streptophyta</taxon>
        <taxon>Embryophyta</taxon>
        <taxon>Tracheophyta</taxon>
        <taxon>Spermatophyta</taxon>
        <taxon>Magnoliopsida</taxon>
        <taxon>eudicotyledons</taxon>
        <taxon>Gunneridae</taxon>
        <taxon>Pentapetalae</taxon>
        <taxon>asterids</taxon>
        <taxon>lamiids</taxon>
        <taxon>Boraginales</taxon>
        <taxon>Boraginaceae</taxon>
        <taxon>Boraginoideae</taxon>
        <taxon>Lithospermeae</taxon>
        <taxon>Lithospermum</taxon>
    </lineage>
</organism>
<evidence type="ECO:0000313" key="2">
    <source>
        <dbReference type="Proteomes" id="UP001454036"/>
    </source>
</evidence>